<reference evidence="4" key="1">
    <citation type="submission" date="2016-01" db="EMBL/GenBank/DDBJ databases">
        <title>Complete genome of Planococcus rifietoensis type strain M8.</title>
        <authorList>
            <person name="See-Too W.S."/>
        </authorList>
    </citation>
    <scope>NUCLEOTIDE SEQUENCE [LARGE SCALE GENOMIC DNA]</scope>
    <source>
        <strain evidence="4">M8</strain>
    </source>
</reference>
<evidence type="ECO:0000313" key="5">
    <source>
        <dbReference type="Proteomes" id="UP000067683"/>
    </source>
</evidence>
<evidence type="ECO:0000259" key="3">
    <source>
        <dbReference type="Pfam" id="PF00857"/>
    </source>
</evidence>
<dbReference type="PANTHER" id="PTHR43540:SF14">
    <property type="entry name" value="ISOCHORISMATASE"/>
    <property type="match status" value="1"/>
</dbReference>
<dbReference type="RefSeq" id="WP_058382462.1">
    <property type="nucleotide sequence ID" value="NZ_CP013659.2"/>
</dbReference>
<proteinExistence type="inferred from homology"/>
<dbReference type="Gene3D" id="3.40.50.850">
    <property type="entry name" value="Isochorismatase-like"/>
    <property type="match status" value="1"/>
</dbReference>
<name>A0A0U2XFX3_9BACL</name>
<organism evidence="4 5">
    <name type="scientific">Planococcus rifietoensis</name>
    <dbReference type="NCBI Taxonomy" id="200991"/>
    <lineage>
        <taxon>Bacteria</taxon>
        <taxon>Bacillati</taxon>
        <taxon>Bacillota</taxon>
        <taxon>Bacilli</taxon>
        <taxon>Bacillales</taxon>
        <taxon>Caryophanaceae</taxon>
        <taxon>Planococcus</taxon>
    </lineage>
</organism>
<dbReference type="AlphaFoldDB" id="A0A0U2XFX3"/>
<dbReference type="CDD" id="cd01014">
    <property type="entry name" value="nicotinamidase_related"/>
    <property type="match status" value="1"/>
</dbReference>
<dbReference type="STRING" id="200991.AUC31_11365"/>
<gene>
    <name evidence="4" type="ORF">AUC31_11365</name>
</gene>
<dbReference type="GO" id="GO:0016787">
    <property type="term" value="F:hydrolase activity"/>
    <property type="evidence" value="ECO:0007669"/>
    <property type="project" value="UniProtKB-KW"/>
</dbReference>
<feature type="domain" description="Isochorismatase-like" evidence="3">
    <location>
        <begin position="4"/>
        <end position="142"/>
    </location>
</feature>
<dbReference type="InterPro" id="IPR000868">
    <property type="entry name" value="Isochorismatase-like_dom"/>
</dbReference>
<dbReference type="Proteomes" id="UP000067683">
    <property type="component" value="Chromosome"/>
</dbReference>
<sequence length="174" mass="19452">MSKTALLIVDAQNEMFDPANPVHQSEQLLENLQSLIKKARSADVPVIYVQHNDAGLVEGTDFWQIHSSVTPEERDTVVQKWTPDSFHETKLLEVLKNNGIQNLVIAGNQTEHCINATTRSASQLGFNVTLAKDAHGTWDSETMSAEQIIDHHNGLLSEFVTLQETKYIEFLGRA</sequence>
<comment type="similarity">
    <text evidence="1">Belongs to the isochorismatase family.</text>
</comment>
<accession>A0A0U2XFX3</accession>
<dbReference type="OrthoDB" id="9785724at2"/>
<keyword evidence="2" id="KW-0378">Hydrolase</keyword>
<keyword evidence="5" id="KW-1185">Reference proteome</keyword>
<dbReference type="KEGG" id="prt:AUC31_11365"/>
<dbReference type="EMBL" id="CP013659">
    <property type="protein sequence ID" value="ALS75759.1"/>
    <property type="molecule type" value="Genomic_DNA"/>
</dbReference>
<dbReference type="Pfam" id="PF00857">
    <property type="entry name" value="Isochorismatase"/>
    <property type="match status" value="1"/>
</dbReference>
<dbReference type="PANTHER" id="PTHR43540">
    <property type="entry name" value="PEROXYUREIDOACRYLATE/UREIDOACRYLATE AMIDOHYDROLASE-RELATED"/>
    <property type="match status" value="1"/>
</dbReference>
<evidence type="ECO:0000313" key="4">
    <source>
        <dbReference type="EMBL" id="ALS75759.1"/>
    </source>
</evidence>
<protein>
    <submittedName>
        <fullName evidence="4">Isochorismatase</fullName>
    </submittedName>
</protein>
<dbReference type="InterPro" id="IPR050272">
    <property type="entry name" value="Isochorismatase-like_hydrls"/>
</dbReference>
<evidence type="ECO:0000256" key="1">
    <source>
        <dbReference type="ARBA" id="ARBA00006336"/>
    </source>
</evidence>
<dbReference type="InterPro" id="IPR036380">
    <property type="entry name" value="Isochorismatase-like_sf"/>
</dbReference>
<dbReference type="SUPFAM" id="SSF52499">
    <property type="entry name" value="Isochorismatase-like hydrolases"/>
    <property type="match status" value="1"/>
</dbReference>
<evidence type="ECO:0000256" key="2">
    <source>
        <dbReference type="ARBA" id="ARBA00022801"/>
    </source>
</evidence>